<dbReference type="InterPro" id="IPR051085">
    <property type="entry name" value="MB_O-acyltransferase"/>
</dbReference>
<evidence type="ECO:0000256" key="2">
    <source>
        <dbReference type="ARBA" id="ARBA00010323"/>
    </source>
</evidence>
<keyword evidence="6 10" id="KW-1133">Transmembrane helix</keyword>
<name>A0ABS7L9R1_9FIRM</name>
<comment type="caution">
    <text evidence="11">The sequence shown here is derived from an EMBL/GenBank/DDBJ whole genome shotgun (WGS) entry which is preliminary data.</text>
</comment>
<evidence type="ECO:0000256" key="5">
    <source>
        <dbReference type="ARBA" id="ARBA00022692"/>
    </source>
</evidence>
<dbReference type="PANTHER" id="PTHR13285">
    <property type="entry name" value="ACYLTRANSFERASE"/>
    <property type="match status" value="1"/>
</dbReference>
<proteinExistence type="inferred from homology"/>
<dbReference type="EMBL" id="VIRV01000028">
    <property type="protein sequence ID" value="MBY0759825.1"/>
    <property type="molecule type" value="Genomic_DNA"/>
</dbReference>
<evidence type="ECO:0000313" key="11">
    <source>
        <dbReference type="EMBL" id="MBY0759825.1"/>
    </source>
</evidence>
<keyword evidence="7 9" id="KW-0472">Membrane</keyword>
<feature type="transmembrane region" description="Helical" evidence="10">
    <location>
        <begin position="106"/>
        <end position="127"/>
    </location>
</feature>
<evidence type="ECO:0000256" key="3">
    <source>
        <dbReference type="ARBA" id="ARBA00022475"/>
    </source>
</evidence>
<evidence type="ECO:0000256" key="1">
    <source>
        <dbReference type="ARBA" id="ARBA00004651"/>
    </source>
</evidence>
<feature type="transmembrane region" description="Helical" evidence="10">
    <location>
        <begin position="432"/>
        <end position="452"/>
    </location>
</feature>
<dbReference type="InterPro" id="IPR004299">
    <property type="entry name" value="MBOAT_fam"/>
</dbReference>
<protein>
    <submittedName>
        <fullName evidence="11">MBOAT family protein</fullName>
    </submittedName>
</protein>
<comment type="subcellular location">
    <subcellularLocation>
        <location evidence="1">Cell membrane</location>
        <topology evidence="1">Multi-pass membrane protein</topology>
    </subcellularLocation>
</comment>
<feature type="transmembrane region" description="Helical" evidence="10">
    <location>
        <begin position="6"/>
        <end position="23"/>
    </location>
</feature>
<feature type="transmembrane region" description="Helical" evidence="10">
    <location>
        <begin position="400"/>
        <end position="420"/>
    </location>
</feature>
<keyword evidence="4 9" id="KW-0808">Transferase</keyword>
<evidence type="ECO:0000256" key="8">
    <source>
        <dbReference type="ARBA" id="ARBA00023315"/>
    </source>
</evidence>
<comment type="similarity">
    <text evidence="2 9">Belongs to the membrane-bound acyltransferase family.</text>
</comment>
<dbReference type="Pfam" id="PF03062">
    <property type="entry name" value="MBOAT"/>
    <property type="match status" value="1"/>
</dbReference>
<evidence type="ECO:0000256" key="4">
    <source>
        <dbReference type="ARBA" id="ARBA00022679"/>
    </source>
</evidence>
<feature type="transmembrane region" description="Helical" evidence="10">
    <location>
        <begin position="308"/>
        <end position="338"/>
    </location>
</feature>
<gene>
    <name evidence="11" type="ORF">FLB61_12200</name>
</gene>
<sequence>MLINSLNFIFAFLPVMLILYYVVPEKWKNIVLVLFSIYFYAWGEPVYVILMLFSAVLHYAMALEIKRQKESGKGAKGTLIFTIVLDIFILCFFKYYGYIQEAVNQLFGTGFSADALGLPIGLSFFTFRNLSYIVDVYKGKCPAEKDFFAFTAYASLFATMSAGPIVRYADVRQDFHTHQVYMSKLGEGAQRFIIGLSKKVILADQLALIGSQIQEYGDNLSVVSAWIYLFAYTMQLYFDFSGYSDMAIGIGKMLGFHFQENFQYPYVAKSVTDFWRRWHISLSSWFRDYVYIPLGGNRVSVVKHIRNILVVWCLTGIWHGVTWNFPVWGIYYGILLILEKYVWKDKLSKLPGWVSNTYTMILVMFGWLIFMNPSFDKGLTMFGALFGIGATGFMDVTAGYYLKTGILLFVICVLAARPALSRFANKIMEKSSVITVLVYGVLFLICISGLVFNSYRPFLYMQF</sequence>
<dbReference type="PIRSF" id="PIRSF016636">
    <property type="entry name" value="AlgI_DltB"/>
    <property type="match status" value="1"/>
</dbReference>
<organism evidence="11 12">
    <name type="scientific">Sellimonas caecigallum</name>
    <dbReference type="NCBI Taxonomy" id="2592333"/>
    <lineage>
        <taxon>Bacteria</taxon>
        <taxon>Bacillati</taxon>
        <taxon>Bacillota</taxon>
        <taxon>Clostridia</taxon>
        <taxon>Lachnospirales</taxon>
        <taxon>Lachnospiraceae</taxon>
        <taxon>Sellimonas</taxon>
    </lineage>
</organism>
<dbReference type="RefSeq" id="WP_221920356.1">
    <property type="nucleotide sequence ID" value="NZ_CP173660.1"/>
</dbReference>
<dbReference type="InterPro" id="IPR024194">
    <property type="entry name" value="Ac/AlaTfrase_AlgI/DltB"/>
</dbReference>
<feature type="transmembrane region" description="Helical" evidence="10">
    <location>
        <begin position="147"/>
        <end position="166"/>
    </location>
</feature>
<dbReference type="InterPro" id="IPR028362">
    <property type="entry name" value="AlgI"/>
</dbReference>
<evidence type="ECO:0000256" key="10">
    <source>
        <dbReference type="SAM" id="Phobius"/>
    </source>
</evidence>
<evidence type="ECO:0000256" key="6">
    <source>
        <dbReference type="ARBA" id="ARBA00022989"/>
    </source>
</evidence>
<keyword evidence="5 10" id="KW-0812">Transmembrane</keyword>
<dbReference type="PIRSF" id="PIRSF500217">
    <property type="entry name" value="AlgI"/>
    <property type="match status" value="1"/>
</dbReference>
<accession>A0ABS7L9R1</accession>
<evidence type="ECO:0000256" key="9">
    <source>
        <dbReference type="PIRNR" id="PIRNR016636"/>
    </source>
</evidence>
<evidence type="ECO:0000313" key="12">
    <source>
        <dbReference type="Proteomes" id="UP000779049"/>
    </source>
</evidence>
<dbReference type="PANTHER" id="PTHR13285:SF23">
    <property type="entry name" value="TEICHOIC ACID D-ALANYLTRANSFERASE"/>
    <property type="match status" value="1"/>
</dbReference>
<keyword evidence="8 9" id="KW-0012">Acyltransferase</keyword>
<evidence type="ECO:0000256" key="7">
    <source>
        <dbReference type="ARBA" id="ARBA00023136"/>
    </source>
</evidence>
<reference evidence="11 12" key="1">
    <citation type="journal article" date="2020" name="New Microbes New Infect">
        <title>Sellimonas caecigallum sp. nov., description and genome sequence of a new member of the Sellimonas genus isolated from the cecum of feral chicken.</title>
        <authorList>
            <person name="Wongkuna S."/>
            <person name="Ghimire S."/>
            <person name="Antony L."/>
            <person name="Chankhamhaengdecha S."/>
            <person name="Janvilisri T."/>
            <person name="Scaria J."/>
        </authorList>
    </citation>
    <scope>NUCLEOTIDE SEQUENCE [LARGE SCALE GENOMIC DNA]</scope>
    <source>
        <strain evidence="11 12">SW451</strain>
    </source>
</reference>
<dbReference type="Proteomes" id="UP000779049">
    <property type="component" value="Unassembled WGS sequence"/>
</dbReference>
<keyword evidence="3 9" id="KW-1003">Cell membrane</keyword>
<feature type="transmembrane region" description="Helical" evidence="10">
    <location>
        <begin position="30"/>
        <end position="59"/>
    </location>
</feature>
<feature type="transmembrane region" description="Helical" evidence="10">
    <location>
        <begin position="378"/>
        <end position="394"/>
    </location>
</feature>
<feature type="transmembrane region" description="Helical" evidence="10">
    <location>
        <begin position="350"/>
        <end position="371"/>
    </location>
</feature>
<feature type="transmembrane region" description="Helical" evidence="10">
    <location>
        <begin position="79"/>
        <end position="99"/>
    </location>
</feature>
<keyword evidence="12" id="KW-1185">Reference proteome</keyword>